<reference evidence="2" key="1">
    <citation type="journal article" date="2009" name="Science">
        <title>The B73 maize genome: complexity, diversity, and dynamics.</title>
        <authorList>
            <person name="Schnable P.S."/>
            <person name="Ware D."/>
            <person name="Fulton R.S."/>
            <person name="Stein J.C."/>
            <person name="Wei F."/>
            <person name="Pasternak S."/>
            <person name="Liang C."/>
            <person name="Zhang J."/>
            <person name="Fulton L."/>
            <person name="Graves T.A."/>
            <person name="Minx P."/>
            <person name="Reily A.D."/>
            <person name="Courtney L."/>
            <person name="Kruchowski S.S."/>
            <person name="Tomlinson C."/>
            <person name="Strong C."/>
            <person name="Delehaunty K."/>
            <person name="Fronick C."/>
            <person name="Courtney B."/>
            <person name="Rock S.M."/>
            <person name="Belter E."/>
            <person name="Du F."/>
            <person name="Kim K."/>
            <person name="Abbott R.M."/>
            <person name="Cotton M."/>
            <person name="Levy A."/>
            <person name="Marchetto P."/>
            <person name="Ochoa K."/>
            <person name="Jackson S.M."/>
            <person name="Gillam B."/>
            <person name="Chen W."/>
            <person name="Yan L."/>
            <person name="Higginbotham J."/>
            <person name="Cardenas M."/>
            <person name="Waligorski J."/>
            <person name="Applebaum E."/>
            <person name="Phelps L."/>
            <person name="Falcone J."/>
            <person name="Kanchi K."/>
            <person name="Thane T."/>
            <person name="Scimone A."/>
            <person name="Thane N."/>
            <person name="Henke J."/>
            <person name="Wang T."/>
            <person name="Ruppert J."/>
            <person name="Shah N."/>
            <person name="Rotter K."/>
            <person name="Hodges J."/>
            <person name="Ingenthron E."/>
            <person name="Cordes M."/>
            <person name="Kohlberg S."/>
            <person name="Sgro J."/>
            <person name="Delgado B."/>
            <person name="Mead K."/>
            <person name="Chinwalla A."/>
            <person name="Leonard S."/>
            <person name="Crouse K."/>
            <person name="Collura K."/>
            <person name="Kudrna D."/>
            <person name="Currie J."/>
            <person name="He R."/>
            <person name="Angelova A."/>
            <person name="Rajasekar S."/>
            <person name="Mueller T."/>
            <person name="Lomeli R."/>
            <person name="Scara G."/>
            <person name="Ko A."/>
            <person name="Delaney K."/>
            <person name="Wissotski M."/>
            <person name="Lopez G."/>
            <person name="Campos D."/>
            <person name="Braidotti M."/>
            <person name="Ashley E."/>
            <person name="Golser W."/>
            <person name="Kim H."/>
            <person name="Lee S."/>
            <person name="Lin J."/>
            <person name="Dujmic Z."/>
            <person name="Kim W."/>
            <person name="Talag J."/>
            <person name="Zuccolo A."/>
            <person name="Fan C."/>
            <person name="Sebastian A."/>
            <person name="Kramer M."/>
            <person name="Spiegel L."/>
            <person name="Nascimento L."/>
            <person name="Zutavern T."/>
            <person name="Miller B."/>
            <person name="Ambroise C."/>
            <person name="Muller S."/>
            <person name="Spooner W."/>
            <person name="Narechania A."/>
            <person name="Ren L."/>
            <person name="Wei S."/>
            <person name="Kumari S."/>
            <person name="Faga B."/>
            <person name="Levy M.J."/>
            <person name="McMahan L."/>
            <person name="Van Buren P."/>
            <person name="Vaughn M.W."/>
            <person name="Ying K."/>
            <person name="Yeh C.-T."/>
            <person name="Emrich S.J."/>
            <person name="Jia Y."/>
            <person name="Kalyanaraman A."/>
            <person name="Hsia A.-P."/>
            <person name="Barbazuk W.B."/>
            <person name="Baucom R.S."/>
            <person name="Brutnell T.P."/>
            <person name="Carpita N.C."/>
            <person name="Chaparro C."/>
            <person name="Chia J.-M."/>
            <person name="Deragon J.-M."/>
            <person name="Estill J.C."/>
            <person name="Fu Y."/>
            <person name="Jeddeloh J.A."/>
            <person name="Han Y."/>
            <person name="Lee H."/>
            <person name="Li P."/>
            <person name="Lisch D.R."/>
            <person name="Liu S."/>
            <person name="Liu Z."/>
            <person name="Nagel D.H."/>
            <person name="McCann M.C."/>
            <person name="SanMiguel P."/>
            <person name="Myers A.M."/>
            <person name="Nettleton D."/>
            <person name="Nguyen J."/>
            <person name="Penning B.W."/>
            <person name="Ponnala L."/>
            <person name="Schneider K.L."/>
            <person name="Schwartz D.C."/>
            <person name="Sharma A."/>
            <person name="Soderlund C."/>
            <person name="Springer N.M."/>
            <person name="Sun Q."/>
            <person name="Wang H."/>
            <person name="Waterman M."/>
            <person name="Westerman R."/>
            <person name="Wolfgruber T.K."/>
            <person name="Yang L."/>
            <person name="Yu Y."/>
            <person name="Zhang L."/>
            <person name="Zhou S."/>
            <person name="Zhu Q."/>
            <person name="Bennetzen J.L."/>
            <person name="Dawe R.K."/>
            <person name="Jiang J."/>
            <person name="Jiang N."/>
            <person name="Presting G.G."/>
            <person name="Wessler S.R."/>
            <person name="Aluru S."/>
            <person name="Martienssen R.A."/>
            <person name="Clifton S.W."/>
            <person name="McCombie W.R."/>
            <person name="Wing R.A."/>
            <person name="Wilson R.K."/>
        </authorList>
    </citation>
    <scope>NUCLEOTIDE SEQUENCE [LARGE SCALE GENOMIC DNA]</scope>
    <source>
        <strain evidence="2">cv. B73</strain>
    </source>
</reference>
<proteinExistence type="predicted"/>
<accession>A0A804NJI8</accession>
<evidence type="ECO:0000313" key="1">
    <source>
        <dbReference type="EnsemblPlants" id="Zm00001eb165190_P001"/>
    </source>
</evidence>
<reference evidence="1" key="2">
    <citation type="submission" date="2019-07" db="EMBL/GenBank/DDBJ databases">
        <authorList>
            <person name="Seetharam A."/>
            <person name="Woodhouse M."/>
            <person name="Cannon E."/>
        </authorList>
    </citation>
    <scope>NUCLEOTIDE SEQUENCE [LARGE SCALE GENOMIC DNA]</scope>
    <source>
        <strain evidence="1">cv. B73</strain>
    </source>
</reference>
<organism evidence="1 2">
    <name type="scientific">Zea mays</name>
    <name type="common">Maize</name>
    <dbReference type="NCBI Taxonomy" id="4577"/>
    <lineage>
        <taxon>Eukaryota</taxon>
        <taxon>Viridiplantae</taxon>
        <taxon>Streptophyta</taxon>
        <taxon>Embryophyta</taxon>
        <taxon>Tracheophyta</taxon>
        <taxon>Spermatophyta</taxon>
        <taxon>Magnoliopsida</taxon>
        <taxon>Liliopsida</taxon>
        <taxon>Poales</taxon>
        <taxon>Poaceae</taxon>
        <taxon>PACMAD clade</taxon>
        <taxon>Panicoideae</taxon>
        <taxon>Andropogonodae</taxon>
        <taxon>Andropogoneae</taxon>
        <taxon>Tripsacinae</taxon>
        <taxon>Zea</taxon>
    </lineage>
</organism>
<reference evidence="1" key="3">
    <citation type="submission" date="2021-05" db="UniProtKB">
        <authorList>
            <consortium name="EnsemblPlants"/>
        </authorList>
    </citation>
    <scope>IDENTIFICATION</scope>
    <source>
        <strain evidence="1">cv. B73</strain>
    </source>
</reference>
<protein>
    <submittedName>
        <fullName evidence="1">Uncharacterized protein</fullName>
    </submittedName>
</protein>
<dbReference type="AlphaFoldDB" id="A0A804NJI8"/>
<dbReference type="Proteomes" id="UP000007305">
    <property type="component" value="Chromosome 4"/>
</dbReference>
<dbReference type="EnsemblPlants" id="Zm00001eb165190_T001">
    <property type="protein sequence ID" value="Zm00001eb165190_P001"/>
    <property type="gene ID" value="Zm00001eb165190"/>
</dbReference>
<evidence type="ECO:0000313" key="2">
    <source>
        <dbReference type="Proteomes" id="UP000007305"/>
    </source>
</evidence>
<name>A0A804NJI8_MAIZE</name>
<dbReference type="Gramene" id="Zm00001eb165190_T001">
    <property type="protein sequence ID" value="Zm00001eb165190_P001"/>
    <property type="gene ID" value="Zm00001eb165190"/>
</dbReference>
<sequence length="76" mass="8047">MVPRAKAHVVWDPVGPIKPLTPRRAASDVLASCRHLHPLPAGQHTLATLLAGEGWAEDALPGPCQLTATWLLLAGK</sequence>
<dbReference type="InParanoid" id="A0A804NJI8"/>
<keyword evidence="2" id="KW-1185">Reference proteome</keyword>